<dbReference type="Gene3D" id="3.40.50.410">
    <property type="entry name" value="von Willebrand factor, type A domain"/>
    <property type="match status" value="1"/>
</dbReference>
<feature type="domain" description="VWFA" evidence="2">
    <location>
        <begin position="24"/>
        <end position="204"/>
    </location>
</feature>
<protein>
    <submittedName>
        <fullName evidence="3">VWA domain-containing protein</fullName>
    </submittedName>
</protein>
<sequence length="565" mass="59009">MKRIGLAALALCLPATLAAQDQPSAILVLDGSGSMWGQIEGKAKIEIAREVVTGLLADLPQDQPLGLTVYGHRRKGDCTDIETLVAPAPGNRAAIASAVAGLKPKGKTPMLEAVRQAAEALRYTEEKATVILVSDGVETCDADPCATAAALEAAGVDFTAHVVGFDIDDPQALAQMQCLADQTGGTFRSAANADELGAALAAAATVKPDPAPGPARLLFAATEAFGSTFREVEVVWEVFTEDGAQAMDATQVMSGETQLPPGTFLVRALRLSDETVEERRVTLQPGGREVVEIAFDEPLPAATLSAPASGTAGGMVEVSWTGPDGEGDYLAAGPVGANDASYLTFEYTAKGNPLPLRLPVEPGAYEIRYVLADGIQTLARLPITVSERSFALDAPGSAPVGSLVQVEWSGGGFDEDFLTVAKLDASSDGNDYLTYAYVRDGNPVGLRMPLAPGQYQLRYVVGQDSSVAISQPITVSDLSVTLEAPDRVAAGSMVAVSHTGPAYDGDYVTFVTPDAGVLDYLGYAYTSDGATVQVQAPDMPGSYELRYVSTISGERIFARRAVVVE</sequence>
<evidence type="ECO:0000313" key="3">
    <source>
        <dbReference type="EMBL" id="NVK97092.1"/>
    </source>
</evidence>
<evidence type="ECO:0000256" key="1">
    <source>
        <dbReference type="SAM" id="SignalP"/>
    </source>
</evidence>
<dbReference type="Pfam" id="PF13519">
    <property type="entry name" value="VWA_2"/>
    <property type="match status" value="1"/>
</dbReference>
<dbReference type="Proteomes" id="UP000565723">
    <property type="component" value="Unassembled WGS sequence"/>
</dbReference>
<organism evidence="3 4">
    <name type="scientific">Ruegeria pomeroyi</name>
    <dbReference type="NCBI Taxonomy" id="89184"/>
    <lineage>
        <taxon>Bacteria</taxon>
        <taxon>Pseudomonadati</taxon>
        <taxon>Pseudomonadota</taxon>
        <taxon>Alphaproteobacteria</taxon>
        <taxon>Rhodobacterales</taxon>
        <taxon>Roseobacteraceae</taxon>
        <taxon>Ruegeria</taxon>
    </lineage>
</organism>
<proteinExistence type="predicted"/>
<accession>A0A850LHQ5</accession>
<dbReference type="SUPFAM" id="SSF53300">
    <property type="entry name" value="vWA-like"/>
    <property type="match status" value="1"/>
</dbReference>
<dbReference type="InterPro" id="IPR002035">
    <property type="entry name" value="VWF_A"/>
</dbReference>
<comment type="caution">
    <text evidence="3">The sequence shown here is derived from an EMBL/GenBank/DDBJ whole genome shotgun (WGS) entry which is preliminary data.</text>
</comment>
<feature type="chain" id="PRO_5032412068" evidence="1">
    <location>
        <begin position="19"/>
        <end position="565"/>
    </location>
</feature>
<keyword evidence="1" id="KW-0732">Signal</keyword>
<dbReference type="EMBL" id="JABXIY010000024">
    <property type="protein sequence ID" value="NVK97092.1"/>
    <property type="molecule type" value="Genomic_DNA"/>
</dbReference>
<name>A0A850LHQ5_9RHOB</name>
<feature type="signal peptide" evidence="1">
    <location>
        <begin position="1"/>
        <end position="18"/>
    </location>
</feature>
<reference evidence="3 4" key="1">
    <citation type="journal article" date="2020" name="Proc. Natl. Acad. Sci. U.S.A.">
        <title>Ecological drivers of bacterial community assembly in synthetic phycospheres.</title>
        <authorList>
            <person name="Fu H."/>
            <person name="Uchimiya M."/>
            <person name="Gore J."/>
            <person name="Moran M.A."/>
        </authorList>
    </citation>
    <scope>NUCLEOTIDE SEQUENCE [LARGE SCALE GENOMIC DNA]</scope>
    <source>
        <strain evidence="3">HF-Din03</strain>
    </source>
</reference>
<evidence type="ECO:0000313" key="4">
    <source>
        <dbReference type="Proteomes" id="UP000565723"/>
    </source>
</evidence>
<dbReference type="InterPro" id="IPR036465">
    <property type="entry name" value="vWFA_dom_sf"/>
</dbReference>
<dbReference type="PROSITE" id="PS50234">
    <property type="entry name" value="VWFA"/>
    <property type="match status" value="1"/>
</dbReference>
<dbReference type="SMART" id="SM00327">
    <property type="entry name" value="VWA"/>
    <property type="match status" value="1"/>
</dbReference>
<dbReference type="RefSeq" id="WP_011047943.1">
    <property type="nucleotide sequence ID" value="NZ_CP076685.1"/>
</dbReference>
<gene>
    <name evidence="3" type="ORF">HW564_09205</name>
</gene>
<dbReference type="AlphaFoldDB" id="A0A850LHQ5"/>
<dbReference type="OMA" id="YRNDYIA"/>
<evidence type="ECO:0000259" key="2">
    <source>
        <dbReference type="PROSITE" id="PS50234"/>
    </source>
</evidence>